<organism evidence="2 3">
    <name type="scientific">Thiocapsa roseopersicina</name>
    <dbReference type="NCBI Taxonomy" id="1058"/>
    <lineage>
        <taxon>Bacteria</taxon>
        <taxon>Pseudomonadati</taxon>
        <taxon>Pseudomonadota</taxon>
        <taxon>Gammaproteobacteria</taxon>
        <taxon>Chromatiales</taxon>
        <taxon>Chromatiaceae</taxon>
        <taxon>Thiocapsa</taxon>
    </lineage>
</organism>
<evidence type="ECO:0000259" key="1">
    <source>
        <dbReference type="Pfam" id="PF01909"/>
    </source>
</evidence>
<dbReference type="RefSeq" id="WP_093027841.1">
    <property type="nucleotide sequence ID" value="NZ_FNNZ01000001.1"/>
</dbReference>
<dbReference type="SUPFAM" id="SSF81301">
    <property type="entry name" value="Nucleotidyltransferase"/>
    <property type="match status" value="1"/>
</dbReference>
<dbReference type="InterPro" id="IPR043519">
    <property type="entry name" value="NT_sf"/>
</dbReference>
<proteinExistence type="predicted"/>
<name>A0A1H2QF05_THIRO</name>
<reference evidence="3" key="1">
    <citation type="submission" date="2016-10" db="EMBL/GenBank/DDBJ databases">
        <authorList>
            <person name="Varghese N."/>
            <person name="Submissions S."/>
        </authorList>
    </citation>
    <scope>NUCLEOTIDE SEQUENCE [LARGE SCALE GENOMIC DNA]</scope>
    <source>
        <strain evidence="3">DSM 217</strain>
    </source>
</reference>
<dbReference type="Pfam" id="PF01909">
    <property type="entry name" value="NTP_transf_2"/>
    <property type="match status" value="1"/>
</dbReference>
<gene>
    <name evidence="2" type="ORF">SAMN05421783_101244</name>
</gene>
<protein>
    <submittedName>
        <fullName evidence="2">Nucleotidyltransferase domain-containing protein</fullName>
    </submittedName>
</protein>
<accession>A0A1H2QF05</accession>
<dbReference type="EMBL" id="FNNZ01000001">
    <property type="protein sequence ID" value="SDW05655.1"/>
    <property type="molecule type" value="Genomic_DNA"/>
</dbReference>
<dbReference type="CDD" id="cd05403">
    <property type="entry name" value="NT_KNTase_like"/>
    <property type="match status" value="1"/>
</dbReference>
<evidence type="ECO:0000313" key="2">
    <source>
        <dbReference type="EMBL" id="SDW05655.1"/>
    </source>
</evidence>
<dbReference type="OrthoDB" id="9809668at2"/>
<keyword evidence="3" id="KW-1185">Reference proteome</keyword>
<dbReference type="Proteomes" id="UP000198816">
    <property type="component" value="Unassembled WGS sequence"/>
</dbReference>
<keyword evidence="2" id="KW-0808">Transferase</keyword>
<dbReference type="PANTHER" id="PTHR43449:SF3">
    <property type="entry name" value="POLYMERASE NUCLEOTIDYL TRANSFERASE DOMAIN-CONTAINING PROTEIN"/>
    <property type="match status" value="1"/>
</dbReference>
<dbReference type="Gene3D" id="3.30.460.10">
    <property type="entry name" value="Beta Polymerase, domain 2"/>
    <property type="match status" value="1"/>
</dbReference>
<feature type="domain" description="Polymerase nucleotidyl transferase" evidence="1">
    <location>
        <begin position="9"/>
        <end position="84"/>
    </location>
</feature>
<sequence length="106" mass="11901">MQLIDDRKIREVTDRIVTALAPVRVVLFGSYVWGEPDSDSDLDLYVIVPDQSEPSYRLARRAYHALHGVNVPVDVVVRTRTESDRQAGVASSFDRDVLSRGIVLYG</sequence>
<dbReference type="GO" id="GO:0016779">
    <property type="term" value="F:nucleotidyltransferase activity"/>
    <property type="evidence" value="ECO:0007669"/>
    <property type="project" value="InterPro"/>
</dbReference>
<dbReference type="InterPro" id="IPR002934">
    <property type="entry name" value="Polymerase_NTP_transf_dom"/>
</dbReference>
<evidence type="ECO:0000313" key="3">
    <source>
        <dbReference type="Proteomes" id="UP000198816"/>
    </source>
</evidence>
<dbReference type="AlphaFoldDB" id="A0A1H2QF05"/>
<dbReference type="PANTHER" id="PTHR43449">
    <property type="entry name" value="NUCLEOTIDYLTRANSFERASE"/>
    <property type="match status" value="1"/>
</dbReference>